<organism evidence="2 3">
    <name type="scientific">Streptomyces glaucosporus</name>
    <dbReference type="NCBI Taxonomy" id="284044"/>
    <lineage>
        <taxon>Bacteria</taxon>
        <taxon>Bacillati</taxon>
        <taxon>Actinomycetota</taxon>
        <taxon>Actinomycetes</taxon>
        <taxon>Kitasatosporales</taxon>
        <taxon>Streptomycetaceae</taxon>
        <taxon>Streptomyces</taxon>
    </lineage>
</organism>
<evidence type="ECO:0000256" key="1">
    <source>
        <dbReference type="SAM" id="MobiDB-lite"/>
    </source>
</evidence>
<reference evidence="3" key="1">
    <citation type="journal article" date="2019" name="Int. J. Syst. Evol. Microbiol.">
        <title>The Global Catalogue of Microorganisms (GCM) 10K type strain sequencing project: providing services to taxonomists for standard genome sequencing and annotation.</title>
        <authorList>
            <consortium name="The Broad Institute Genomics Platform"/>
            <consortium name="The Broad Institute Genome Sequencing Center for Infectious Disease"/>
            <person name="Wu L."/>
            <person name="Ma J."/>
        </authorList>
    </citation>
    <scope>NUCLEOTIDE SEQUENCE [LARGE SCALE GENOMIC DNA]</scope>
    <source>
        <strain evidence="3">JCM 6921</strain>
    </source>
</reference>
<proteinExistence type="predicted"/>
<dbReference type="EMBL" id="BAAATJ010000002">
    <property type="protein sequence ID" value="GAA2385896.1"/>
    <property type="molecule type" value="Genomic_DNA"/>
</dbReference>
<dbReference type="Proteomes" id="UP001500058">
    <property type="component" value="Unassembled WGS sequence"/>
</dbReference>
<evidence type="ECO:0000313" key="3">
    <source>
        <dbReference type="Proteomes" id="UP001500058"/>
    </source>
</evidence>
<name>A0ABP5UTY4_9ACTN</name>
<sequence length="165" mass="16458">MKLRHVRVVAVTAVVLVALTGARKSGGGGCSGDGHDSSSTSTSGGITSGGSTTGGGSSGSGSSGGSSTRNSAENDITIEDCQVSAADRKVTARLRVDNSTGLSDAMYNITVEFEDARDQDWGTAFVTGFQVPAGGTATAEATGIYTGTGDGSEVTECEVSRASKY</sequence>
<evidence type="ECO:0008006" key="4">
    <source>
        <dbReference type="Google" id="ProtNLM"/>
    </source>
</evidence>
<dbReference type="RefSeq" id="WP_344629192.1">
    <property type="nucleotide sequence ID" value="NZ_BAAATJ010000002.1"/>
</dbReference>
<keyword evidence="3" id="KW-1185">Reference proteome</keyword>
<gene>
    <name evidence="2" type="ORF">GCM10010420_05630</name>
</gene>
<accession>A0ABP5UTY4</accession>
<feature type="region of interest" description="Disordered" evidence="1">
    <location>
        <begin position="25"/>
        <end position="76"/>
    </location>
</feature>
<comment type="caution">
    <text evidence="2">The sequence shown here is derived from an EMBL/GenBank/DDBJ whole genome shotgun (WGS) entry which is preliminary data.</text>
</comment>
<feature type="compositionally biased region" description="Gly residues" evidence="1">
    <location>
        <begin position="46"/>
        <end position="64"/>
    </location>
</feature>
<evidence type="ECO:0000313" key="2">
    <source>
        <dbReference type="EMBL" id="GAA2385896.1"/>
    </source>
</evidence>
<protein>
    <recommendedName>
        <fullName evidence="4">Secreted protein</fullName>
    </recommendedName>
</protein>